<sequence length="85" mass="9219">MSFPPPRSEEATQRLQESRLAARMALEAVVAAANEAGWNTWEITDALVDAALHLKHAESADPGLADDLPIVDAVREQIGHGEQFD</sequence>
<organism evidence="1 2">
    <name type="scientific">Rhizobium miluonense</name>
    <dbReference type="NCBI Taxonomy" id="411945"/>
    <lineage>
        <taxon>Bacteria</taxon>
        <taxon>Pseudomonadati</taxon>
        <taxon>Pseudomonadota</taxon>
        <taxon>Alphaproteobacteria</taxon>
        <taxon>Hyphomicrobiales</taxon>
        <taxon>Rhizobiaceae</taxon>
        <taxon>Rhizobium/Agrobacterium group</taxon>
        <taxon>Rhizobium</taxon>
    </lineage>
</organism>
<protein>
    <submittedName>
        <fullName evidence="1">Uncharacterized protein</fullName>
    </submittedName>
</protein>
<dbReference type="AlphaFoldDB" id="A0A1C3X1K1"/>
<gene>
    <name evidence="1" type="ORF">GA0061102_105138</name>
</gene>
<dbReference type="RefSeq" id="WP_092855375.1">
    <property type="nucleotide sequence ID" value="NZ_FMAH01000051.1"/>
</dbReference>
<keyword evidence="2" id="KW-1185">Reference proteome</keyword>
<dbReference type="OrthoDB" id="8402920at2"/>
<evidence type="ECO:0000313" key="2">
    <source>
        <dbReference type="Proteomes" id="UP000199435"/>
    </source>
</evidence>
<proteinExistence type="predicted"/>
<dbReference type="Proteomes" id="UP000199435">
    <property type="component" value="Unassembled WGS sequence"/>
</dbReference>
<name>A0A1C3X1K1_9HYPH</name>
<dbReference type="EMBL" id="FMAH01000051">
    <property type="protein sequence ID" value="SCB46111.1"/>
    <property type="molecule type" value="Genomic_DNA"/>
</dbReference>
<evidence type="ECO:0000313" key="1">
    <source>
        <dbReference type="EMBL" id="SCB46111.1"/>
    </source>
</evidence>
<accession>A0A1C3X1K1</accession>
<reference evidence="2" key="1">
    <citation type="submission" date="2016-08" db="EMBL/GenBank/DDBJ databases">
        <authorList>
            <person name="Varghese N."/>
            <person name="Submissions Spin"/>
        </authorList>
    </citation>
    <scope>NUCLEOTIDE SEQUENCE [LARGE SCALE GENOMIC DNA]</scope>
    <source>
        <strain evidence="2">HAMBI 2971</strain>
    </source>
</reference>